<feature type="region of interest" description="Disordered" evidence="1">
    <location>
        <begin position="238"/>
        <end position="267"/>
    </location>
</feature>
<dbReference type="AlphaFoldDB" id="A0A8H4UNN3"/>
<dbReference type="InterPro" id="IPR003615">
    <property type="entry name" value="HNH_nuc"/>
</dbReference>
<proteinExistence type="predicted"/>
<comment type="caution">
    <text evidence="3">The sequence shown here is derived from an EMBL/GenBank/DDBJ whole genome shotgun (WGS) entry which is preliminary data.</text>
</comment>
<evidence type="ECO:0000259" key="2">
    <source>
        <dbReference type="Pfam" id="PF13391"/>
    </source>
</evidence>
<evidence type="ECO:0000313" key="4">
    <source>
        <dbReference type="Proteomes" id="UP000635477"/>
    </source>
</evidence>
<protein>
    <recommendedName>
        <fullName evidence="2">HNH nuclease domain-containing protein</fullName>
    </recommendedName>
</protein>
<gene>
    <name evidence="3" type="ORF">FZEAL_3503</name>
</gene>
<dbReference type="Proteomes" id="UP000635477">
    <property type="component" value="Unassembled WGS sequence"/>
</dbReference>
<organism evidence="3 4">
    <name type="scientific">Fusarium zealandicum</name>
    <dbReference type="NCBI Taxonomy" id="1053134"/>
    <lineage>
        <taxon>Eukaryota</taxon>
        <taxon>Fungi</taxon>
        <taxon>Dikarya</taxon>
        <taxon>Ascomycota</taxon>
        <taxon>Pezizomycotina</taxon>
        <taxon>Sordariomycetes</taxon>
        <taxon>Hypocreomycetidae</taxon>
        <taxon>Hypocreales</taxon>
        <taxon>Nectriaceae</taxon>
        <taxon>Fusarium</taxon>
        <taxon>Fusarium staphyleae species complex</taxon>
    </lineage>
</organism>
<evidence type="ECO:0000256" key="1">
    <source>
        <dbReference type="SAM" id="MobiDB-lite"/>
    </source>
</evidence>
<dbReference type="EMBL" id="JABEYC010000226">
    <property type="protein sequence ID" value="KAF4980499.1"/>
    <property type="molecule type" value="Genomic_DNA"/>
</dbReference>
<name>A0A8H4UNN3_9HYPO</name>
<reference evidence="3" key="1">
    <citation type="journal article" date="2020" name="BMC Genomics">
        <title>Correction to: Identification and distribution of gene clusters required for synthesis of sphingolipid metabolism inhibitors in diverse species of the filamentous fungus Fusarium.</title>
        <authorList>
            <person name="Kim H.S."/>
            <person name="Lohmar J.M."/>
            <person name="Busman M."/>
            <person name="Brown D.W."/>
            <person name="Naumann T.A."/>
            <person name="Divon H.H."/>
            <person name="Lysoe E."/>
            <person name="Uhlig S."/>
            <person name="Proctor R.H."/>
        </authorList>
    </citation>
    <scope>NUCLEOTIDE SEQUENCE</scope>
    <source>
        <strain evidence="3">NRRL 22465</strain>
    </source>
</reference>
<accession>A0A8H4UNN3</accession>
<feature type="domain" description="HNH nuclease" evidence="2">
    <location>
        <begin position="152"/>
        <end position="218"/>
    </location>
</feature>
<sequence>MLRDSIDEPALVLGNTKPRRPHSIAFVHPGYDRGHWKYHVLLSLLALDDGGIDYTTAHTACGILAGNRWDGFFSRDRAGDQRIEEPRDGVLRDERYFYHLPGSSPDQPYPILPRFSDWLFPHQALPPAWNILQHQMLLEVEEQGDRLDKGHCCLSNYADVVESAHLVPAAQAEWWSKNHISSYGTTNLFSTDPINFLANYIPLRSDVHKLFDERHFCFLPKKPRSTDADQGKAALVLRPGDSVPDTSQGDNGEAQGHTKKDSPSTPALQDTPWLVAHVFNNTTSGQLPKLWHNRRVHSMPSTVSVECLFARFAWTVFSPSIFRDFLYATQKSRRILIWNPEDLDHEVEEASPHRCRAIFDASRSRSESPKKRSRGNLNRQLEDQDWQRQNHGRESDNADSDRDSGSLLGQPDGALREYQAPWDSSKFEALVGLVLETLAVWPTDASKASLLCSQVTAPVRHWEDSGGGIID</sequence>
<dbReference type="Pfam" id="PF13391">
    <property type="entry name" value="HNH_2"/>
    <property type="match status" value="1"/>
</dbReference>
<feature type="region of interest" description="Disordered" evidence="1">
    <location>
        <begin position="359"/>
        <end position="412"/>
    </location>
</feature>
<reference evidence="3" key="2">
    <citation type="submission" date="2020-05" db="EMBL/GenBank/DDBJ databases">
        <authorList>
            <person name="Kim H.-S."/>
            <person name="Proctor R.H."/>
            <person name="Brown D.W."/>
        </authorList>
    </citation>
    <scope>NUCLEOTIDE SEQUENCE</scope>
    <source>
        <strain evidence="3">NRRL 22465</strain>
    </source>
</reference>
<keyword evidence="4" id="KW-1185">Reference proteome</keyword>
<dbReference type="OrthoDB" id="2142759at2759"/>
<evidence type="ECO:0000313" key="3">
    <source>
        <dbReference type="EMBL" id="KAF4980499.1"/>
    </source>
</evidence>
<feature type="compositionally biased region" description="Basic and acidic residues" evidence="1">
    <location>
        <begin position="380"/>
        <end position="404"/>
    </location>
</feature>